<evidence type="ECO:0000259" key="2">
    <source>
        <dbReference type="PROSITE" id="PS51462"/>
    </source>
</evidence>
<dbReference type="InterPro" id="IPR000086">
    <property type="entry name" value="NUDIX_hydrolase_dom"/>
</dbReference>
<dbReference type="Gene3D" id="3.90.79.10">
    <property type="entry name" value="Nucleoside Triphosphate Pyrophosphohydrolase"/>
    <property type="match status" value="1"/>
</dbReference>
<comment type="caution">
    <text evidence="3">The sequence shown here is derived from an EMBL/GenBank/DDBJ whole genome shotgun (WGS) entry which is preliminary data.</text>
</comment>
<proteinExistence type="predicted"/>
<dbReference type="InterPro" id="IPR015797">
    <property type="entry name" value="NUDIX_hydrolase-like_dom_sf"/>
</dbReference>
<reference evidence="3 4" key="1">
    <citation type="submission" date="2018-06" db="EMBL/GenBank/DDBJ databases">
        <title>Extensive metabolic versatility and redundancy in microbially diverse, dynamic hydrothermal sediments.</title>
        <authorList>
            <person name="Dombrowski N."/>
            <person name="Teske A."/>
            <person name="Baker B.J."/>
        </authorList>
    </citation>
    <scope>NUCLEOTIDE SEQUENCE [LARGE SCALE GENOMIC DNA]</scope>
    <source>
        <strain evidence="3">B66_G16</strain>
    </source>
</reference>
<dbReference type="AlphaFoldDB" id="A0A497EM09"/>
<dbReference type="EMBL" id="QMQV01000093">
    <property type="protein sequence ID" value="RLE48036.1"/>
    <property type="molecule type" value="Genomic_DNA"/>
</dbReference>
<evidence type="ECO:0000313" key="3">
    <source>
        <dbReference type="EMBL" id="RLE48036.1"/>
    </source>
</evidence>
<evidence type="ECO:0000313" key="4">
    <source>
        <dbReference type="Proteomes" id="UP000278475"/>
    </source>
</evidence>
<dbReference type="InterPro" id="IPR020476">
    <property type="entry name" value="Nudix_hydrolase"/>
</dbReference>
<feature type="domain" description="Nudix hydrolase" evidence="2">
    <location>
        <begin position="4"/>
        <end position="132"/>
    </location>
</feature>
<dbReference type="GO" id="GO:0016787">
    <property type="term" value="F:hydrolase activity"/>
    <property type="evidence" value="ECO:0007669"/>
    <property type="project" value="UniProtKB-KW"/>
</dbReference>
<dbReference type="PROSITE" id="PS51462">
    <property type="entry name" value="NUDIX"/>
    <property type="match status" value="1"/>
</dbReference>
<evidence type="ECO:0000256" key="1">
    <source>
        <dbReference type="ARBA" id="ARBA00022801"/>
    </source>
</evidence>
<organism evidence="3 4">
    <name type="scientific">Thermoproteota archaeon</name>
    <dbReference type="NCBI Taxonomy" id="2056631"/>
    <lineage>
        <taxon>Archaea</taxon>
        <taxon>Thermoproteota</taxon>
    </lineage>
</organism>
<dbReference type="PRINTS" id="PR00502">
    <property type="entry name" value="NUDIXFAMILY"/>
</dbReference>
<dbReference type="PANTHER" id="PTHR43736:SF1">
    <property type="entry name" value="DIHYDRONEOPTERIN TRIPHOSPHATE DIPHOSPHATASE"/>
    <property type="match status" value="1"/>
</dbReference>
<sequence>MRQPLLAVDAVILVNEHSIVLVKRKKPPFEGFWALPGGFVEYGETVEAAVKREVFEETGLKVEVLDLIGVFSKPDRDPRGHVISIAFLTKAIGGTLKEGEEVGEVRAFKVDSLPENLAFDHGEMIREALKKLR</sequence>
<dbReference type="Proteomes" id="UP000278475">
    <property type="component" value="Unassembled WGS sequence"/>
</dbReference>
<dbReference type="PROSITE" id="PS00893">
    <property type="entry name" value="NUDIX_BOX"/>
    <property type="match status" value="1"/>
</dbReference>
<protein>
    <submittedName>
        <fullName evidence="3">NUDIX hydrolase</fullName>
    </submittedName>
</protein>
<gene>
    <name evidence="3" type="ORF">DRJ31_07970</name>
</gene>
<keyword evidence="1 3" id="KW-0378">Hydrolase</keyword>
<dbReference type="Pfam" id="PF00293">
    <property type="entry name" value="NUDIX"/>
    <property type="match status" value="1"/>
</dbReference>
<accession>A0A497EM09</accession>
<name>A0A497EM09_9CREN</name>
<dbReference type="CDD" id="cd18873">
    <property type="entry name" value="NUDIX_NadM_like"/>
    <property type="match status" value="1"/>
</dbReference>
<dbReference type="InterPro" id="IPR020084">
    <property type="entry name" value="NUDIX_hydrolase_CS"/>
</dbReference>
<dbReference type="PANTHER" id="PTHR43736">
    <property type="entry name" value="ADP-RIBOSE PYROPHOSPHATASE"/>
    <property type="match status" value="1"/>
</dbReference>
<dbReference type="SUPFAM" id="SSF55811">
    <property type="entry name" value="Nudix"/>
    <property type="match status" value="1"/>
</dbReference>